<proteinExistence type="predicted"/>
<dbReference type="Proteomes" id="UP000814243">
    <property type="component" value="Unassembled WGS sequence"/>
</dbReference>
<comment type="caution">
    <text evidence="1">The sequence shown here is derived from an EMBL/GenBank/DDBJ whole genome shotgun (WGS) entry which is preliminary data.</text>
</comment>
<evidence type="ECO:0000313" key="1">
    <source>
        <dbReference type="EMBL" id="KAH9638300.1"/>
    </source>
</evidence>
<dbReference type="EMBL" id="JACEFF010000406">
    <property type="protein sequence ID" value="KAH9638300.1"/>
    <property type="molecule type" value="Genomic_DNA"/>
</dbReference>
<dbReference type="AlphaFoldDB" id="A0A922SHX3"/>
<name>A0A922SHX3_SPOEX</name>
<reference evidence="1" key="1">
    <citation type="journal article" date="2021" name="G3 (Bethesda)">
        <title>Genome and transcriptome analysis of the beet armyworm Spodoptera exigua reveals targets for pest control. .</title>
        <authorList>
            <person name="Simon S."/>
            <person name="Breeschoten T."/>
            <person name="Jansen H.J."/>
            <person name="Dirks R.P."/>
            <person name="Schranz M.E."/>
            <person name="Ros V.I.D."/>
        </authorList>
    </citation>
    <scope>NUCLEOTIDE SEQUENCE</scope>
    <source>
        <strain evidence="1">TB_SE_WUR_2020</strain>
    </source>
</reference>
<gene>
    <name evidence="1" type="ORF">HF086_007403</name>
</gene>
<sequence>MHLANFFLNISNFFCSGVKGYSENVIKRDKEEDRFLDHDSSDDQVLSEIKYEKRIDSRQTVTLDEPRRPEVDDWIVVKFSIKKTVKHFVGNIISMDLDSDIVSPKVKFLRIIKNSKIDSFHYPDVEDILVLRHDADIVKFLEKPQITRRGHVIFKENLKAFNVQ</sequence>
<accession>A0A922SHX3</accession>
<organism evidence="1 2">
    <name type="scientific">Spodoptera exigua</name>
    <name type="common">Beet armyworm</name>
    <name type="synonym">Noctua fulgens</name>
    <dbReference type="NCBI Taxonomy" id="7107"/>
    <lineage>
        <taxon>Eukaryota</taxon>
        <taxon>Metazoa</taxon>
        <taxon>Ecdysozoa</taxon>
        <taxon>Arthropoda</taxon>
        <taxon>Hexapoda</taxon>
        <taxon>Insecta</taxon>
        <taxon>Pterygota</taxon>
        <taxon>Neoptera</taxon>
        <taxon>Endopterygota</taxon>
        <taxon>Lepidoptera</taxon>
        <taxon>Glossata</taxon>
        <taxon>Ditrysia</taxon>
        <taxon>Noctuoidea</taxon>
        <taxon>Noctuidae</taxon>
        <taxon>Amphipyrinae</taxon>
        <taxon>Spodoptera</taxon>
    </lineage>
</organism>
<protein>
    <submittedName>
        <fullName evidence="1">Uncharacterized protein</fullName>
    </submittedName>
</protein>
<evidence type="ECO:0000313" key="2">
    <source>
        <dbReference type="Proteomes" id="UP000814243"/>
    </source>
</evidence>